<dbReference type="eggNOG" id="COG0584">
    <property type="taxonomic scope" value="Bacteria"/>
</dbReference>
<dbReference type="PANTHER" id="PTHR46320:SF1">
    <property type="entry name" value="GLYCEROPHOSPHODIESTER PHOSPHODIESTERASE 1"/>
    <property type="match status" value="1"/>
</dbReference>
<sequence length="313" mass="34055">MKRYAFSVLSLALITGCGAAPTSGMETSSDAANISRAALPLPEYFDCLRENKGMVIAAHRGGPDTGFPENAIETFQHGFDKGIRVFEIDIAETRDGVLTLMHDDRLNRTTTGRGYVSDTDWETMSGLELEDNDGRRTGFHPPKLTDALLWAKRTGAVLELDKKPTTSFRNIAAAVKAADAAENVIFISYNDDQAAEIAAIDPDLMMTASAYGDRDVAKLEARGVDRTRLIGWTGVDEPKPYAWQRLMKVGVEPAFGTLGRKGKRLDDVYLADGDASEYDALAADGLVLLATDEPYRVADLIRADDVGREACGR</sequence>
<dbReference type="Pfam" id="PF03009">
    <property type="entry name" value="GDPD"/>
    <property type="match status" value="1"/>
</dbReference>
<dbReference type="Proteomes" id="UP000027446">
    <property type="component" value="Unassembled WGS sequence"/>
</dbReference>
<dbReference type="GO" id="GO:0005886">
    <property type="term" value="C:plasma membrane"/>
    <property type="evidence" value="ECO:0007669"/>
    <property type="project" value="TreeGrafter"/>
</dbReference>
<dbReference type="GO" id="GO:0006644">
    <property type="term" value="P:phospholipid metabolic process"/>
    <property type="evidence" value="ECO:0007669"/>
    <property type="project" value="TreeGrafter"/>
</dbReference>
<accession>A0A069E9C9</accession>
<evidence type="ECO:0000259" key="2">
    <source>
        <dbReference type="PROSITE" id="PS51704"/>
    </source>
</evidence>
<gene>
    <name evidence="3" type="ORF">HAD_08250</name>
</gene>
<dbReference type="PROSITE" id="PS51704">
    <property type="entry name" value="GP_PDE"/>
    <property type="match status" value="1"/>
</dbReference>
<dbReference type="PROSITE" id="PS51257">
    <property type="entry name" value="PROKAR_LIPOPROTEIN"/>
    <property type="match status" value="1"/>
</dbReference>
<dbReference type="AlphaFoldDB" id="A0A069E9C9"/>
<feature type="chain" id="PRO_5001660876" evidence="1">
    <location>
        <begin position="20"/>
        <end position="313"/>
    </location>
</feature>
<feature type="domain" description="GP-PDE" evidence="2">
    <location>
        <begin position="54"/>
        <end position="313"/>
    </location>
</feature>
<dbReference type="InterPro" id="IPR030395">
    <property type="entry name" value="GP_PDE_dom"/>
</dbReference>
<dbReference type="PANTHER" id="PTHR46320">
    <property type="entry name" value="GLYCEROPHOSPHODIESTER PHOSPHODIESTERASE 1"/>
    <property type="match status" value="1"/>
</dbReference>
<evidence type="ECO:0000313" key="4">
    <source>
        <dbReference type="Proteomes" id="UP000027446"/>
    </source>
</evidence>
<dbReference type="GO" id="GO:0008889">
    <property type="term" value="F:glycerophosphodiester phosphodiesterase activity"/>
    <property type="evidence" value="ECO:0007669"/>
    <property type="project" value="TreeGrafter"/>
</dbReference>
<reference evidence="3 4" key="1">
    <citation type="journal article" date="2014" name="Antonie Van Leeuwenhoek">
        <title>Hyphomonas beringensis sp. nov. and Hyphomonas chukchiensis sp. nov., isolated from surface seawater of the Bering Sea and Chukchi Sea.</title>
        <authorList>
            <person name="Li C."/>
            <person name="Lai Q."/>
            <person name="Li G."/>
            <person name="Dong C."/>
            <person name="Wang J."/>
            <person name="Liao Y."/>
            <person name="Shao Z."/>
        </authorList>
    </citation>
    <scope>NUCLEOTIDE SEQUENCE [LARGE SCALE GENOMIC DNA]</scope>
    <source>
        <strain evidence="3 4">MHS-3</strain>
    </source>
</reference>
<keyword evidence="4" id="KW-1185">Reference proteome</keyword>
<comment type="caution">
    <text evidence="3">The sequence shown here is derived from an EMBL/GenBank/DDBJ whole genome shotgun (WGS) entry which is preliminary data.</text>
</comment>
<proteinExistence type="predicted"/>
<dbReference type="RefSeq" id="WP_241765326.1">
    <property type="nucleotide sequence ID" value="NZ_ARYH01000001.1"/>
</dbReference>
<dbReference type="STRING" id="1280949.HAD_08250"/>
<dbReference type="SUPFAM" id="SSF51695">
    <property type="entry name" value="PLC-like phosphodiesterases"/>
    <property type="match status" value="1"/>
</dbReference>
<dbReference type="CDD" id="cd08566">
    <property type="entry name" value="GDPD_AtGDE_like"/>
    <property type="match status" value="1"/>
</dbReference>
<evidence type="ECO:0000256" key="1">
    <source>
        <dbReference type="SAM" id="SignalP"/>
    </source>
</evidence>
<evidence type="ECO:0000313" key="3">
    <source>
        <dbReference type="EMBL" id="KCZ85661.1"/>
    </source>
</evidence>
<feature type="signal peptide" evidence="1">
    <location>
        <begin position="1"/>
        <end position="19"/>
    </location>
</feature>
<dbReference type="GO" id="GO:0070291">
    <property type="term" value="P:N-acylethanolamine metabolic process"/>
    <property type="evidence" value="ECO:0007669"/>
    <property type="project" value="TreeGrafter"/>
</dbReference>
<dbReference type="Gene3D" id="3.20.20.190">
    <property type="entry name" value="Phosphatidylinositol (PI) phosphodiesterase"/>
    <property type="match status" value="1"/>
</dbReference>
<dbReference type="InterPro" id="IPR017946">
    <property type="entry name" value="PLC-like_Pdiesterase_TIM-brl"/>
</dbReference>
<organism evidence="3 4">
    <name type="scientific">Hyphomonas adhaerens MHS-3</name>
    <dbReference type="NCBI Taxonomy" id="1280949"/>
    <lineage>
        <taxon>Bacteria</taxon>
        <taxon>Pseudomonadati</taxon>
        <taxon>Pseudomonadota</taxon>
        <taxon>Alphaproteobacteria</taxon>
        <taxon>Hyphomonadales</taxon>
        <taxon>Hyphomonadaceae</taxon>
        <taxon>Hyphomonas</taxon>
    </lineage>
</organism>
<dbReference type="EMBL" id="ARYH01000001">
    <property type="protein sequence ID" value="KCZ85661.1"/>
    <property type="molecule type" value="Genomic_DNA"/>
</dbReference>
<keyword evidence="1" id="KW-0732">Signal</keyword>
<dbReference type="GO" id="GO:0006580">
    <property type="term" value="P:ethanolamine metabolic process"/>
    <property type="evidence" value="ECO:0007669"/>
    <property type="project" value="TreeGrafter"/>
</dbReference>
<name>A0A069E9C9_9PROT</name>
<protein>
    <submittedName>
        <fullName evidence="3">Glycerophosphoryl diester phosphodiesterase family protein</fullName>
    </submittedName>
</protein>
<dbReference type="PATRIC" id="fig|1280949.3.peg.1682"/>